<dbReference type="PANTHER" id="PTHR30050">
    <property type="entry name" value="CHROMOSOMAL REPLICATION INITIATOR PROTEIN DNAA"/>
    <property type="match status" value="1"/>
</dbReference>
<keyword evidence="2" id="KW-1185">Reference proteome</keyword>
<dbReference type="Gene3D" id="3.40.50.300">
    <property type="entry name" value="P-loop containing nucleotide triphosphate hydrolases"/>
    <property type="match status" value="1"/>
</dbReference>
<evidence type="ECO:0000313" key="1">
    <source>
        <dbReference type="EMBL" id="MDQ2091519.1"/>
    </source>
</evidence>
<dbReference type="GO" id="GO:0003688">
    <property type="term" value="F:DNA replication origin binding"/>
    <property type="evidence" value="ECO:0007669"/>
    <property type="project" value="TreeGrafter"/>
</dbReference>
<comment type="caution">
    <text evidence="1">The sequence shown here is derived from an EMBL/GenBank/DDBJ whole genome shotgun (WGS) entry which is preliminary data.</text>
</comment>
<sequence>MPRQLSFNLPAKTALGREDFFVSPANAHAVAMIEAWGDWPGRKLALIGPSGAGKTHLVHVWAAAARAQIVPAAALPRLDIPTLAKGNIAVEDVPVIAGNAEAEVALFHLHNLALSEGHSLLMTAHLAPTRWGLILPDLKSRVEGTASVIVETPDDDLLAAVLMKLFSDRQLSPTPDTVPYLVRRIDRSFDMARRVVTALDDAALAKGREINRKLAGEVLDGLMV</sequence>
<dbReference type="InterPro" id="IPR027417">
    <property type="entry name" value="P-loop_NTPase"/>
</dbReference>
<reference evidence="1" key="1">
    <citation type="submission" date="2022-07" db="EMBL/GenBank/DDBJ databases">
        <authorList>
            <person name="Otstavnykh N."/>
            <person name="Isaeva M."/>
            <person name="Bystritskaya E."/>
        </authorList>
    </citation>
    <scope>NUCLEOTIDE SEQUENCE</scope>
    <source>
        <strain evidence="1">KCTC 52189</strain>
    </source>
</reference>
<dbReference type="AlphaFoldDB" id="A0AAE4B6N1"/>
<evidence type="ECO:0000313" key="2">
    <source>
        <dbReference type="Proteomes" id="UP001226762"/>
    </source>
</evidence>
<proteinExistence type="predicted"/>
<dbReference type="GO" id="GO:0005886">
    <property type="term" value="C:plasma membrane"/>
    <property type="evidence" value="ECO:0007669"/>
    <property type="project" value="TreeGrafter"/>
</dbReference>
<organism evidence="1 2">
    <name type="scientific">Marimonas arenosa</name>
    <dbReference type="NCBI Taxonomy" id="1795305"/>
    <lineage>
        <taxon>Bacteria</taxon>
        <taxon>Pseudomonadati</taxon>
        <taxon>Pseudomonadota</taxon>
        <taxon>Alphaproteobacteria</taxon>
        <taxon>Rhodobacterales</taxon>
        <taxon>Paracoccaceae</taxon>
        <taxon>Marimonas</taxon>
    </lineage>
</organism>
<protein>
    <submittedName>
        <fullName evidence="1">DnaA/Hda family protein</fullName>
    </submittedName>
</protein>
<dbReference type="SUPFAM" id="SSF52540">
    <property type="entry name" value="P-loop containing nucleoside triphosphate hydrolases"/>
    <property type="match status" value="1"/>
</dbReference>
<dbReference type="RefSeq" id="WP_306736807.1">
    <property type="nucleotide sequence ID" value="NZ_JANHAX010000005.1"/>
</dbReference>
<gene>
    <name evidence="1" type="ORF">NO357_16580</name>
</gene>
<name>A0AAE4B6N1_9RHOB</name>
<dbReference type="Proteomes" id="UP001226762">
    <property type="component" value="Unassembled WGS sequence"/>
</dbReference>
<dbReference type="EMBL" id="JANHAX010000005">
    <property type="protein sequence ID" value="MDQ2091519.1"/>
    <property type="molecule type" value="Genomic_DNA"/>
</dbReference>
<accession>A0AAE4B6N1</accession>
<reference evidence="1" key="2">
    <citation type="submission" date="2023-02" db="EMBL/GenBank/DDBJ databases">
        <title>'Rhodoalgimonas zhirmunskyi' gen. nov., isolated from a red alga.</title>
        <authorList>
            <person name="Nedashkovskaya O.I."/>
            <person name="Otstavnykh N.Y."/>
            <person name="Bystritskaya E.P."/>
            <person name="Balabanova L.A."/>
            <person name="Isaeva M.P."/>
        </authorList>
    </citation>
    <scope>NUCLEOTIDE SEQUENCE</scope>
    <source>
        <strain evidence="1">KCTC 52189</strain>
    </source>
</reference>
<dbReference type="PANTHER" id="PTHR30050:SF5">
    <property type="entry name" value="DNAA REGULATORY INACTIVATOR HDA"/>
    <property type="match status" value="1"/>
</dbReference>
<dbReference type="GO" id="GO:0006270">
    <property type="term" value="P:DNA replication initiation"/>
    <property type="evidence" value="ECO:0007669"/>
    <property type="project" value="TreeGrafter"/>
</dbReference>
<dbReference type="Gene3D" id="1.10.8.60">
    <property type="match status" value="1"/>
</dbReference>